<evidence type="ECO:0000256" key="1">
    <source>
        <dbReference type="SAM" id="MobiDB-lite"/>
    </source>
</evidence>
<dbReference type="Proteomes" id="UP000621454">
    <property type="component" value="Unassembled WGS sequence"/>
</dbReference>
<feature type="region of interest" description="Disordered" evidence="1">
    <location>
        <begin position="85"/>
        <end position="120"/>
    </location>
</feature>
<sequence>MADGATATCSLLEGTDLYVWSRPVGTHPDSPAPPSPQPPATIPTPTAPAVTAPSVGSRCFGYQIGMATTDASGRQVVCDDYSWRAGNAEPPTHPWVDDQGRQPPGQYSQGQWPQGQWSQEQWQQCIATHSIGECQASLPQPTG</sequence>
<protein>
    <submittedName>
        <fullName evidence="2">Uncharacterized protein</fullName>
    </submittedName>
</protein>
<dbReference type="AlphaFoldDB" id="A0A916SZP4"/>
<evidence type="ECO:0000313" key="3">
    <source>
        <dbReference type="Proteomes" id="UP000621454"/>
    </source>
</evidence>
<keyword evidence="3" id="KW-1185">Reference proteome</keyword>
<name>A0A916SZP4_9ACTN</name>
<evidence type="ECO:0000313" key="2">
    <source>
        <dbReference type="EMBL" id="GGB25382.1"/>
    </source>
</evidence>
<comment type="caution">
    <text evidence="2">The sequence shown here is derived from an EMBL/GenBank/DDBJ whole genome shotgun (WGS) entry which is preliminary data.</text>
</comment>
<feature type="compositionally biased region" description="Low complexity" evidence="1">
    <location>
        <begin position="102"/>
        <end position="120"/>
    </location>
</feature>
<proteinExistence type="predicted"/>
<reference evidence="2" key="2">
    <citation type="submission" date="2020-09" db="EMBL/GenBank/DDBJ databases">
        <authorList>
            <person name="Sun Q."/>
            <person name="Zhou Y."/>
        </authorList>
    </citation>
    <scope>NUCLEOTIDE SEQUENCE</scope>
    <source>
        <strain evidence="2">CGMCC 1.12827</strain>
    </source>
</reference>
<organism evidence="2 3">
    <name type="scientific">Gordonia jinhuaensis</name>
    <dbReference type="NCBI Taxonomy" id="1517702"/>
    <lineage>
        <taxon>Bacteria</taxon>
        <taxon>Bacillati</taxon>
        <taxon>Actinomycetota</taxon>
        <taxon>Actinomycetes</taxon>
        <taxon>Mycobacteriales</taxon>
        <taxon>Gordoniaceae</taxon>
        <taxon>Gordonia</taxon>
    </lineage>
</organism>
<reference evidence="2" key="1">
    <citation type="journal article" date="2014" name="Int. J. Syst. Evol. Microbiol.">
        <title>Complete genome sequence of Corynebacterium casei LMG S-19264T (=DSM 44701T), isolated from a smear-ripened cheese.</title>
        <authorList>
            <consortium name="US DOE Joint Genome Institute (JGI-PGF)"/>
            <person name="Walter F."/>
            <person name="Albersmeier A."/>
            <person name="Kalinowski J."/>
            <person name="Ruckert C."/>
        </authorList>
    </citation>
    <scope>NUCLEOTIDE SEQUENCE</scope>
    <source>
        <strain evidence="2">CGMCC 1.12827</strain>
    </source>
</reference>
<feature type="region of interest" description="Disordered" evidence="1">
    <location>
        <begin position="22"/>
        <end position="49"/>
    </location>
</feature>
<feature type="compositionally biased region" description="Pro residues" evidence="1">
    <location>
        <begin position="30"/>
        <end position="46"/>
    </location>
</feature>
<gene>
    <name evidence="2" type="ORF">GCM10011489_12000</name>
</gene>
<dbReference type="EMBL" id="BMGC01000006">
    <property type="protein sequence ID" value="GGB25382.1"/>
    <property type="molecule type" value="Genomic_DNA"/>
</dbReference>
<accession>A0A916SZP4</accession>